<dbReference type="SMART" id="SM00939">
    <property type="entry name" value="PepX_C"/>
    <property type="match status" value="1"/>
</dbReference>
<dbReference type="Proteomes" id="UP000017200">
    <property type="component" value="Unassembled WGS sequence"/>
</dbReference>
<dbReference type="AlphaFoldDB" id="U5HDE7"/>
<evidence type="ECO:0000256" key="1">
    <source>
        <dbReference type="SAM" id="MobiDB-lite"/>
    </source>
</evidence>
<dbReference type="STRING" id="683840.U5HDE7"/>
<dbReference type="HOGENOM" id="CLU_1422420_0_0_1"/>
<reference evidence="3 5" key="3">
    <citation type="journal article" date="2015" name="BMC Genomics">
        <title>Sex and parasites: genomic and transcriptomic analysis of Microbotryum lychnidis-dioicae, the biotrophic and plant-castrating anther smut fungus.</title>
        <authorList>
            <person name="Perlin M.H."/>
            <person name="Amselem J."/>
            <person name="Fontanillas E."/>
            <person name="Toh S.S."/>
            <person name="Chen Z."/>
            <person name="Goldberg J."/>
            <person name="Duplessis S."/>
            <person name="Henrissat B."/>
            <person name="Young S."/>
            <person name="Zeng Q."/>
            <person name="Aguileta G."/>
            <person name="Petit E."/>
            <person name="Badouin H."/>
            <person name="Andrews J."/>
            <person name="Razeeq D."/>
            <person name="Gabaldon T."/>
            <person name="Quesneville H."/>
            <person name="Giraud T."/>
            <person name="Hood M.E."/>
            <person name="Schultz D.J."/>
            <person name="Cuomo C.A."/>
        </authorList>
    </citation>
    <scope>NUCLEOTIDE SEQUENCE [LARGE SCALE GENOMIC DNA]</scope>
    <source>
        <strain evidence="3">P1A1 Lamole</strain>
        <strain evidence="5">p1A1 Lamole</strain>
    </source>
</reference>
<feature type="region of interest" description="Disordered" evidence="1">
    <location>
        <begin position="1"/>
        <end position="23"/>
    </location>
</feature>
<evidence type="ECO:0000313" key="4">
    <source>
        <dbReference type="EnsemblFungi" id="MVLG_05162T0"/>
    </source>
</evidence>
<evidence type="ECO:0000259" key="2">
    <source>
        <dbReference type="SMART" id="SM00939"/>
    </source>
</evidence>
<reference evidence="5" key="1">
    <citation type="submission" date="2010-11" db="EMBL/GenBank/DDBJ databases">
        <title>The genome sequence of Microbotryum violaceum strain p1A1 Lamole.</title>
        <authorList>
            <person name="Cuomo C."/>
            <person name="Perlin M."/>
            <person name="Young S.K."/>
            <person name="Zeng Q."/>
            <person name="Gargeya S."/>
            <person name="Alvarado L."/>
            <person name="Berlin A."/>
            <person name="Chapman S.B."/>
            <person name="Chen Z."/>
            <person name="Freedman E."/>
            <person name="Gellesch M."/>
            <person name="Goldberg J."/>
            <person name="Griggs A."/>
            <person name="Gujja S."/>
            <person name="Heilman E."/>
            <person name="Heiman D."/>
            <person name="Howarth C."/>
            <person name="Mehta T."/>
            <person name="Neiman D."/>
            <person name="Pearson M."/>
            <person name="Roberts A."/>
            <person name="Saif S."/>
            <person name="Shea T."/>
            <person name="Shenoy N."/>
            <person name="Sisk P."/>
            <person name="Stolte C."/>
            <person name="Sykes S."/>
            <person name="White J."/>
            <person name="Yandava C."/>
            <person name="Haas B."/>
            <person name="Nusbaum C."/>
            <person name="Birren B."/>
        </authorList>
    </citation>
    <scope>NUCLEOTIDE SEQUENCE [LARGE SCALE GENOMIC DNA]</scope>
    <source>
        <strain evidence="5">p1A1 Lamole</strain>
    </source>
</reference>
<organism evidence="3">
    <name type="scientific">Microbotryum lychnidis-dioicae (strain p1A1 Lamole / MvSl-1064)</name>
    <name type="common">Anther smut fungus</name>
    <dbReference type="NCBI Taxonomy" id="683840"/>
    <lineage>
        <taxon>Eukaryota</taxon>
        <taxon>Fungi</taxon>
        <taxon>Dikarya</taxon>
        <taxon>Basidiomycota</taxon>
        <taxon>Pucciniomycotina</taxon>
        <taxon>Microbotryomycetes</taxon>
        <taxon>Microbotryales</taxon>
        <taxon>Microbotryaceae</taxon>
        <taxon>Microbotryum</taxon>
    </lineage>
</organism>
<dbReference type="InterPro" id="IPR013736">
    <property type="entry name" value="Xaa-Pro_dipept_C"/>
</dbReference>
<reference evidence="3" key="2">
    <citation type="submission" date="2010-11" db="EMBL/GenBank/DDBJ databases">
        <authorList>
            <consortium name="The Broad Institute Genome Sequencing Platform"/>
            <person name="Earl A."/>
            <person name="Ward D."/>
            <person name="Feldgarden M."/>
            <person name="Gevers D."/>
            <person name="Butler R."/>
            <person name="Young S.K."/>
            <person name="Zeng Q."/>
            <person name="Gargeya S."/>
            <person name="Fitzgerald M."/>
            <person name="Haas B."/>
            <person name="Abouelleil A."/>
            <person name="Alvarado L."/>
            <person name="Arachchi H.M."/>
            <person name="Berlin A."/>
            <person name="Brown A."/>
            <person name="Chapman S.B."/>
            <person name="Chen Z."/>
            <person name="Dunbar C."/>
            <person name="Freedman E."/>
            <person name="Gearin G."/>
            <person name="Gellesch M."/>
            <person name="Goldberg J."/>
            <person name="Griggs A."/>
            <person name="Gujja S."/>
            <person name="Heilman E."/>
            <person name="Heiman D."/>
            <person name="Howarth C."/>
            <person name="Larson L."/>
            <person name="Lui A."/>
            <person name="MacDonald P.J.P."/>
            <person name="Mehta T."/>
            <person name="Montmayeur A."/>
            <person name="Murphy C."/>
            <person name="Neiman D."/>
            <person name="Pearson M."/>
            <person name="Priest M."/>
            <person name="Roberts A."/>
            <person name="Saif S."/>
            <person name="Shea T."/>
            <person name="Shenoy N."/>
            <person name="Sisk P."/>
            <person name="Stolte C."/>
            <person name="Sykes S."/>
            <person name="White J."/>
            <person name="Yandava C."/>
            <person name="Wortman J."/>
            <person name="Nusbaum C."/>
            <person name="Birren B."/>
        </authorList>
    </citation>
    <scope>NUCLEOTIDE SEQUENCE</scope>
    <source>
        <strain evidence="3">P1A1 Lamole</strain>
    </source>
</reference>
<feature type="region of interest" description="Disordered" evidence="1">
    <location>
        <begin position="154"/>
        <end position="174"/>
    </location>
</feature>
<dbReference type="OrthoDB" id="2578740at2759"/>
<sequence length="191" mass="21488">MTKRTRIRADTTGTDTHQTTGSAGTRSFIYTFDKQTRIVGLPKAHLFVSCTASDDLCIYVELRNSMPPASSSSTSKSRPSDAGSRRMLRASRRKIDPSRTWHPNAPFHPHDEDQKIPPGQIVELEIGIWHMGVQFEAGESLRFDVFGQSWLNPELKEGQGSRPEDERNKGEHMIHFGGEYPSRVILPIVPM</sequence>
<dbReference type="GO" id="GO:0008239">
    <property type="term" value="F:dipeptidyl-peptidase activity"/>
    <property type="evidence" value="ECO:0007669"/>
    <property type="project" value="InterPro"/>
</dbReference>
<dbReference type="EnsemblFungi" id="MVLG_05162T0">
    <property type="protein sequence ID" value="MVLG_05162T0"/>
    <property type="gene ID" value="MVLG_05162"/>
</dbReference>
<dbReference type="Pfam" id="PF08530">
    <property type="entry name" value="PepX_C"/>
    <property type="match status" value="1"/>
</dbReference>
<accession>U5HDE7</accession>
<reference evidence="4" key="4">
    <citation type="submission" date="2015-06" db="UniProtKB">
        <authorList>
            <consortium name="EnsemblFungi"/>
        </authorList>
    </citation>
    <scope>IDENTIFICATION</scope>
</reference>
<name>U5HDE7_USTV1</name>
<proteinExistence type="predicted"/>
<dbReference type="EMBL" id="GL541708">
    <property type="protein sequence ID" value="KDE04370.1"/>
    <property type="molecule type" value="Genomic_DNA"/>
</dbReference>
<feature type="region of interest" description="Disordered" evidence="1">
    <location>
        <begin position="66"/>
        <end position="116"/>
    </location>
</feature>
<dbReference type="Gene3D" id="2.60.120.260">
    <property type="entry name" value="Galactose-binding domain-like"/>
    <property type="match status" value="1"/>
</dbReference>
<dbReference type="SUPFAM" id="SSF49785">
    <property type="entry name" value="Galactose-binding domain-like"/>
    <property type="match status" value="1"/>
</dbReference>
<feature type="compositionally biased region" description="Low complexity" evidence="1">
    <location>
        <begin position="66"/>
        <end position="77"/>
    </location>
</feature>
<gene>
    <name evidence="3" type="ORF">MVLG_05162</name>
</gene>
<dbReference type="InterPro" id="IPR008979">
    <property type="entry name" value="Galactose-bd-like_sf"/>
</dbReference>
<protein>
    <recommendedName>
        <fullName evidence="2">Xaa-Pro dipeptidyl-peptidase C-terminal domain-containing protein</fullName>
    </recommendedName>
</protein>
<feature type="compositionally biased region" description="Low complexity" evidence="1">
    <location>
        <begin position="10"/>
        <end position="21"/>
    </location>
</feature>
<dbReference type="InParanoid" id="U5HDE7"/>
<evidence type="ECO:0000313" key="3">
    <source>
        <dbReference type="EMBL" id="KDE04370.1"/>
    </source>
</evidence>
<keyword evidence="5" id="KW-1185">Reference proteome</keyword>
<dbReference type="EMBL" id="AEIJ01000520">
    <property type="status" value="NOT_ANNOTATED_CDS"/>
    <property type="molecule type" value="Genomic_DNA"/>
</dbReference>
<feature type="domain" description="Xaa-Pro dipeptidyl-peptidase C-terminal" evidence="2">
    <location>
        <begin position="3"/>
        <end position="185"/>
    </location>
</feature>
<evidence type="ECO:0000313" key="5">
    <source>
        <dbReference type="Proteomes" id="UP000017200"/>
    </source>
</evidence>